<feature type="transmembrane region" description="Helical" evidence="4">
    <location>
        <begin position="53"/>
        <end position="73"/>
    </location>
</feature>
<dbReference type="PROSITE" id="PS00041">
    <property type="entry name" value="HTH_ARAC_FAMILY_1"/>
    <property type="match status" value="1"/>
</dbReference>
<keyword evidence="2 6" id="KW-0238">DNA-binding</keyword>
<dbReference type="InterPro" id="IPR009057">
    <property type="entry name" value="Homeodomain-like_sf"/>
</dbReference>
<reference evidence="6" key="1">
    <citation type="submission" date="2013-03" db="EMBL/GenBank/DDBJ databases">
        <authorList>
            <person name="Harkins D.M."/>
            <person name="Durkin A.S."/>
            <person name="Brinkac L.M."/>
            <person name="Haft D.H."/>
            <person name="Selengut J.D."/>
            <person name="Sanka R."/>
            <person name="DePew J."/>
            <person name="Purushe J."/>
            <person name="Hartskeerl R.A."/>
            <person name="Ahmed A."/>
            <person name="van der Linden H."/>
            <person name="Goris M.G.A."/>
            <person name="Vinetz J.M."/>
            <person name="Sutton G.G."/>
            <person name="Nierman W.C."/>
            <person name="Fouts D.E."/>
        </authorList>
    </citation>
    <scope>NUCLEOTIDE SEQUENCE [LARGE SCALE GENOMIC DNA]</scope>
    <source>
        <strain evidence="6">LT 11-33</strain>
    </source>
</reference>
<comment type="caution">
    <text evidence="6">The sequence shown here is derived from an EMBL/GenBank/DDBJ whole genome shotgun (WGS) entry which is preliminary data.</text>
</comment>
<evidence type="ECO:0000259" key="5">
    <source>
        <dbReference type="PROSITE" id="PS01124"/>
    </source>
</evidence>
<proteinExistence type="predicted"/>
<accession>N1VQU8</accession>
<dbReference type="OrthoDB" id="345364at2"/>
<keyword evidence="7" id="KW-1185">Reference proteome</keyword>
<keyword evidence="4" id="KW-1133">Transmembrane helix</keyword>
<dbReference type="SUPFAM" id="SSF46689">
    <property type="entry name" value="Homeodomain-like"/>
    <property type="match status" value="1"/>
</dbReference>
<evidence type="ECO:0000256" key="2">
    <source>
        <dbReference type="ARBA" id="ARBA00023125"/>
    </source>
</evidence>
<dbReference type="PANTHER" id="PTHR43280">
    <property type="entry name" value="ARAC-FAMILY TRANSCRIPTIONAL REGULATOR"/>
    <property type="match status" value="1"/>
</dbReference>
<dbReference type="PROSITE" id="PS01124">
    <property type="entry name" value="HTH_ARAC_FAMILY_2"/>
    <property type="match status" value="1"/>
</dbReference>
<organism evidence="6 7">
    <name type="scientific">Leptospira terpstrae serovar Hualin str. LT 11-33 = ATCC 700639</name>
    <dbReference type="NCBI Taxonomy" id="1257025"/>
    <lineage>
        <taxon>Bacteria</taxon>
        <taxon>Pseudomonadati</taxon>
        <taxon>Spirochaetota</taxon>
        <taxon>Spirochaetia</taxon>
        <taxon>Leptospirales</taxon>
        <taxon>Leptospiraceae</taxon>
        <taxon>Leptospira</taxon>
    </lineage>
</organism>
<dbReference type="RefSeq" id="WP_002974683.1">
    <property type="nucleotide sequence ID" value="NZ_AOGW02000011.1"/>
</dbReference>
<evidence type="ECO:0000313" key="6">
    <source>
        <dbReference type="EMBL" id="EMY60823.1"/>
    </source>
</evidence>
<dbReference type="Pfam" id="PF12833">
    <property type="entry name" value="HTH_18"/>
    <property type="match status" value="1"/>
</dbReference>
<dbReference type="GO" id="GO:0003700">
    <property type="term" value="F:DNA-binding transcription factor activity"/>
    <property type="evidence" value="ECO:0007669"/>
    <property type="project" value="InterPro"/>
</dbReference>
<keyword evidence="3" id="KW-0804">Transcription</keyword>
<feature type="transmembrane region" description="Helical" evidence="4">
    <location>
        <begin position="196"/>
        <end position="215"/>
    </location>
</feature>
<keyword evidence="1" id="KW-0805">Transcription regulation</keyword>
<evidence type="ECO:0000313" key="7">
    <source>
        <dbReference type="Proteomes" id="UP000012371"/>
    </source>
</evidence>
<evidence type="ECO:0000256" key="3">
    <source>
        <dbReference type="ARBA" id="ARBA00023163"/>
    </source>
</evidence>
<feature type="domain" description="HTH araC/xylS-type" evidence="5">
    <location>
        <begin position="279"/>
        <end position="378"/>
    </location>
</feature>
<feature type="transmembrane region" description="Helical" evidence="4">
    <location>
        <begin position="117"/>
        <end position="134"/>
    </location>
</feature>
<dbReference type="Gene3D" id="1.10.10.60">
    <property type="entry name" value="Homeodomain-like"/>
    <property type="match status" value="2"/>
</dbReference>
<name>N1VQU8_9LEPT</name>
<keyword evidence="4" id="KW-0472">Membrane</keyword>
<feature type="transmembrane region" description="Helical" evidence="4">
    <location>
        <begin position="85"/>
        <end position="105"/>
    </location>
</feature>
<dbReference type="AlphaFoldDB" id="N1VQU8"/>
<feature type="transmembrane region" description="Helical" evidence="4">
    <location>
        <begin position="221"/>
        <end position="241"/>
    </location>
</feature>
<feature type="transmembrane region" description="Helical" evidence="4">
    <location>
        <begin position="154"/>
        <end position="175"/>
    </location>
</feature>
<protein>
    <submittedName>
        <fullName evidence="6">DNA-binding helix-turn-helix protein</fullName>
    </submittedName>
</protein>
<sequence>MNLIPFAGFVVAVLLAVSHGIETFQQMGESKNGHSPKMPPQKLFEVNFYFRSFYRFTSTFLFLALAILQFHIYGELTREINSFPFLFGIHIPFLLLIGPLSYIYFEEMSGGEIYKIRFYHFLPSILSLIFVYLLRPKNFELPLLHSQISIENFFYLTIIESLLSIGVVSIFIYTVSIMIRVFRWKFDFKKSIESSFIPFLFLLIYSLSVVVLFVLSQVLFMQLFLLACIGLTSLLVLILLLKINGKELISNFKKETRSVRYKESRVNGINVNQVLQRLDDLMNLDHLYLNEDLSLPILSKRLGLHTHQLSEILNSMLGCTFRNYINQFRLQEAARLLLEKPDMTILSVIYASGFNSKSSFHKLFQERFGISPQHYRSKID</sequence>
<feature type="transmembrane region" description="Helical" evidence="4">
    <location>
        <begin position="6"/>
        <end position="24"/>
    </location>
</feature>
<dbReference type="InterPro" id="IPR018060">
    <property type="entry name" value="HTH_AraC"/>
</dbReference>
<dbReference type="Proteomes" id="UP000012371">
    <property type="component" value="Unassembled WGS sequence"/>
</dbReference>
<dbReference type="STRING" id="1257025.LEP1GSC203_0671"/>
<dbReference type="GO" id="GO:0043565">
    <property type="term" value="F:sequence-specific DNA binding"/>
    <property type="evidence" value="ECO:0007669"/>
    <property type="project" value="InterPro"/>
</dbReference>
<dbReference type="EMBL" id="AOGW02000011">
    <property type="protein sequence ID" value="EMY60823.1"/>
    <property type="molecule type" value="Genomic_DNA"/>
</dbReference>
<gene>
    <name evidence="6" type="ORF">LEP1GSC203_0671</name>
</gene>
<keyword evidence="4" id="KW-0812">Transmembrane</keyword>
<evidence type="ECO:0000256" key="1">
    <source>
        <dbReference type="ARBA" id="ARBA00023015"/>
    </source>
</evidence>
<dbReference type="PANTHER" id="PTHR43280:SF29">
    <property type="entry name" value="ARAC-FAMILY TRANSCRIPTIONAL REGULATOR"/>
    <property type="match status" value="1"/>
</dbReference>
<dbReference type="SMART" id="SM00342">
    <property type="entry name" value="HTH_ARAC"/>
    <property type="match status" value="1"/>
</dbReference>
<evidence type="ECO:0000256" key="4">
    <source>
        <dbReference type="SAM" id="Phobius"/>
    </source>
</evidence>
<dbReference type="InterPro" id="IPR018062">
    <property type="entry name" value="HTH_AraC-typ_CS"/>
</dbReference>